<dbReference type="AlphaFoldDB" id="A0A2A2LQS4"/>
<reference evidence="2 3" key="1">
    <citation type="journal article" date="2017" name="Curr. Biol.">
        <title>Genome architecture and evolution of a unichromosomal asexual nematode.</title>
        <authorList>
            <person name="Fradin H."/>
            <person name="Zegar C."/>
            <person name="Gutwein M."/>
            <person name="Lucas J."/>
            <person name="Kovtun M."/>
            <person name="Corcoran D."/>
            <person name="Baugh L.R."/>
            <person name="Kiontke K."/>
            <person name="Gunsalus K."/>
            <person name="Fitch D.H."/>
            <person name="Piano F."/>
        </authorList>
    </citation>
    <scope>NUCLEOTIDE SEQUENCE [LARGE SCALE GENOMIC DNA]</scope>
    <source>
        <strain evidence="2">PF1309</strain>
    </source>
</reference>
<proteinExistence type="predicted"/>
<keyword evidence="3" id="KW-1185">Reference proteome</keyword>
<gene>
    <name evidence="2" type="ORF">WR25_20223</name>
</gene>
<dbReference type="EMBL" id="LIAE01006510">
    <property type="protein sequence ID" value="PAV88592.1"/>
    <property type="molecule type" value="Genomic_DNA"/>
</dbReference>
<evidence type="ECO:0000313" key="3">
    <source>
        <dbReference type="Proteomes" id="UP000218231"/>
    </source>
</evidence>
<protein>
    <submittedName>
        <fullName evidence="2">Uncharacterized protein</fullName>
    </submittedName>
</protein>
<organism evidence="2 3">
    <name type="scientific">Diploscapter pachys</name>
    <dbReference type="NCBI Taxonomy" id="2018661"/>
    <lineage>
        <taxon>Eukaryota</taxon>
        <taxon>Metazoa</taxon>
        <taxon>Ecdysozoa</taxon>
        <taxon>Nematoda</taxon>
        <taxon>Chromadorea</taxon>
        <taxon>Rhabditida</taxon>
        <taxon>Rhabditina</taxon>
        <taxon>Rhabditomorpha</taxon>
        <taxon>Rhabditoidea</taxon>
        <taxon>Rhabditidae</taxon>
        <taxon>Diploscapter</taxon>
    </lineage>
</organism>
<accession>A0A2A2LQS4</accession>
<feature type="compositionally biased region" description="Basic and acidic residues" evidence="1">
    <location>
        <begin position="174"/>
        <end position="188"/>
    </location>
</feature>
<feature type="region of interest" description="Disordered" evidence="1">
    <location>
        <begin position="174"/>
        <end position="199"/>
    </location>
</feature>
<sequence length="199" mass="23184">MSRFVALSIALRQHEAKRKFVDENEVRRLLEPMPSTSLSGAAKNEPMTDEEATELVQSRIPLFIQHQGFQEFDVSVVSLLSTVLLENLKSFCRNYRSAELRKKANPTVNQQSPMLQCLTLHNLLPETRLVDHYQVCHRRRYHLLSRKCKNILDIPLNELEEILTDIRSFDMDPVHHADGHLQHANDKPKRGRKRKIKNE</sequence>
<dbReference type="Proteomes" id="UP000218231">
    <property type="component" value="Unassembled WGS sequence"/>
</dbReference>
<evidence type="ECO:0000256" key="1">
    <source>
        <dbReference type="SAM" id="MobiDB-lite"/>
    </source>
</evidence>
<feature type="compositionally biased region" description="Basic residues" evidence="1">
    <location>
        <begin position="189"/>
        <end position="199"/>
    </location>
</feature>
<comment type="caution">
    <text evidence="2">The sequence shown here is derived from an EMBL/GenBank/DDBJ whole genome shotgun (WGS) entry which is preliminary data.</text>
</comment>
<name>A0A2A2LQS4_9BILA</name>
<evidence type="ECO:0000313" key="2">
    <source>
        <dbReference type="EMBL" id="PAV88592.1"/>
    </source>
</evidence>